<dbReference type="PANTHER" id="PTHR12741">
    <property type="entry name" value="LYST-INTERACTING PROTEIN LIP5 DOPAMINE RESPONSIVE PROTEIN DRG-1"/>
    <property type="match status" value="1"/>
</dbReference>
<dbReference type="Proteomes" id="UP000011116">
    <property type="component" value="Chromosome 6H"/>
</dbReference>
<dbReference type="Gramene" id="HORVU.MOREX.r3.6HG0634060.1">
    <property type="protein sequence ID" value="HORVU.MOREX.r3.6HG0634060.1"/>
    <property type="gene ID" value="HORVU.MOREX.r3.6HG0634060"/>
</dbReference>
<dbReference type="PANTHER" id="PTHR12741:SF103">
    <property type="entry name" value="1,3-BETA-GLUCAN SYNTHASE"/>
    <property type="match status" value="1"/>
</dbReference>
<sequence length="467" mass="54037">MVALLPGGMASSSSPIIDLEVVGEPISVSEVVPSSLVEIVPFLRVANEVEAINPRVAYLCRFHGGFEKAHRLDPLSNGRGVRQFKVELLQRLQRENDPTLKGRVEQSDADEIKNFYHEYYRMYIQALQNTADKVERAQLTKAYQTAAVLFEVLKAVDQPIFETHNQVDPDTSIMQCPKIHAAYDALRDTKGLPWPKHHENNAHGDLLEWLQAMFGFQKDNVSNQREHLILLLASMHIRQTSKHEQQPMLDDHVLDTARNKLFKNYKRWCKHLGRKTSLWLPTIQQQVQQRKLLHMGLYLLIWGEAANLRFMPECLCYLYHHMAFELYGVLSGNVSPSTGENVRPFYGGEEEAFLKKVVNPISKIIEMDEAERSGKIKSKHAHRRNYDDLNAYFWSRDCFQLGWPMRVDADFFKKRSNMCALCSSSTPQVCVHVCFILATVRSWVKRSRRRWWWSGGGSPEFVWFFDI</sequence>
<evidence type="ECO:0000313" key="5">
    <source>
        <dbReference type="Proteomes" id="UP000011116"/>
    </source>
</evidence>
<dbReference type="SMART" id="SM01205">
    <property type="entry name" value="FKS1_dom1"/>
    <property type="match status" value="1"/>
</dbReference>
<dbReference type="AlphaFoldDB" id="A0A8I6Y6Z4"/>
<dbReference type="SMR" id="A0A8I6Y6Z4"/>
<name>A0A8I6Y6Z4_HORVV</name>
<comment type="subcellular location">
    <subcellularLocation>
        <location evidence="1">Endomembrane system</location>
    </subcellularLocation>
</comment>
<dbReference type="InterPro" id="IPR023175">
    <property type="entry name" value="Vta1/CALS_N_sf"/>
</dbReference>
<organism evidence="4 5">
    <name type="scientific">Hordeum vulgare subsp. vulgare</name>
    <name type="common">Domesticated barley</name>
    <dbReference type="NCBI Taxonomy" id="112509"/>
    <lineage>
        <taxon>Eukaryota</taxon>
        <taxon>Viridiplantae</taxon>
        <taxon>Streptophyta</taxon>
        <taxon>Embryophyta</taxon>
        <taxon>Tracheophyta</taxon>
        <taxon>Spermatophyta</taxon>
        <taxon>Magnoliopsida</taxon>
        <taxon>Liliopsida</taxon>
        <taxon>Poales</taxon>
        <taxon>Poaceae</taxon>
        <taxon>BOP clade</taxon>
        <taxon>Pooideae</taxon>
        <taxon>Triticodae</taxon>
        <taxon>Triticeae</taxon>
        <taxon>Hordeinae</taxon>
        <taxon>Hordeum</taxon>
    </lineage>
</organism>
<proteinExistence type="predicted"/>
<reference evidence="4" key="3">
    <citation type="submission" date="2022-01" db="UniProtKB">
        <authorList>
            <consortium name="EnsemblPlants"/>
        </authorList>
    </citation>
    <scope>IDENTIFICATION</scope>
    <source>
        <strain evidence="4">subsp. vulgare</strain>
    </source>
</reference>
<dbReference type="GO" id="GO:0012505">
    <property type="term" value="C:endomembrane system"/>
    <property type="evidence" value="ECO:0007669"/>
    <property type="project" value="UniProtKB-SubCell"/>
</dbReference>
<feature type="domain" description="1,3-beta-glucan synthase component FKS1-like" evidence="3">
    <location>
        <begin position="289"/>
        <end position="406"/>
    </location>
</feature>
<evidence type="ECO:0000313" key="4">
    <source>
        <dbReference type="EnsemblPlants" id="HORVU.MOREX.r3.6HG0634060.1"/>
    </source>
</evidence>
<protein>
    <recommendedName>
        <fullName evidence="3">1,3-beta-glucan synthase component FKS1-like domain-containing protein</fullName>
    </recommendedName>
</protein>
<reference evidence="5" key="1">
    <citation type="journal article" date="2012" name="Nature">
        <title>A physical, genetic and functional sequence assembly of the barley genome.</title>
        <authorList>
            <consortium name="The International Barley Genome Sequencing Consortium"/>
            <person name="Mayer K.F."/>
            <person name="Waugh R."/>
            <person name="Brown J.W."/>
            <person name="Schulman A."/>
            <person name="Langridge P."/>
            <person name="Platzer M."/>
            <person name="Fincher G.B."/>
            <person name="Muehlbauer G.J."/>
            <person name="Sato K."/>
            <person name="Close T.J."/>
            <person name="Wise R.P."/>
            <person name="Stein N."/>
        </authorList>
    </citation>
    <scope>NUCLEOTIDE SEQUENCE [LARGE SCALE GENOMIC DNA]</scope>
    <source>
        <strain evidence="5">cv. Morex</strain>
    </source>
</reference>
<evidence type="ECO:0000259" key="3">
    <source>
        <dbReference type="SMART" id="SM01205"/>
    </source>
</evidence>
<dbReference type="EnsemblPlants" id="HORVU.MOREX.r3.6HG0634060.1">
    <property type="protein sequence ID" value="HORVU.MOREX.r3.6HG0634060.1"/>
    <property type="gene ID" value="HORVU.MOREX.r3.6HG0634060"/>
</dbReference>
<dbReference type="Pfam" id="PF04652">
    <property type="entry name" value="Vta1"/>
    <property type="match status" value="1"/>
</dbReference>
<reference evidence="4" key="2">
    <citation type="submission" date="2020-10" db="EMBL/GenBank/DDBJ databases">
        <authorList>
            <person name="Scholz U."/>
            <person name="Mascher M."/>
            <person name="Fiebig A."/>
        </authorList>
    </citation>
    <scope>NUCLEOTIDE SEQUENCE [LARGE SCALE GENOMIC DNA]</scope>
    <source>
        <strain evidence="4">cv. Morex</strain>
    </source>
</reference>
<keyword evidence="5" id="KW-1185">Reference proteome</keyword>
<dbReference type="InterPro" id="IPR039431">
    <property type="entry name" value="Vta1/CALS_N"/>
</dbReference>
<dbReference type="Gene3D" id="1.25.40.270">
    <property type="entry name" value="Vacuolar protein sorting-associated protein vta1"/>
    <property type="match status" value="1"/>
</dbReference>
<dbReference type="Pfam" id="PF14288">
    <property type="entry name" value="FKS1_dom1"/>
    <property type="match status" value="1"/>
</dbReference>
<evidence type="ECO:0000256" key="1">
    <source>
        <dbReference type="ARBA" id="ARBA00004308"/>
    </source>
</evidence>
<gene>
    <name evidence="4" type="primary">LOC123404441</name>
</gene>
<dbReference type="InterPro" id="IPR026899">
    <property type="entry name" value="FKS1-like_dom1"/>
</dbReference>
<evidence type="ECO:0000256" key="2">
    <source>
        <dbReference type="ARBA" id="ARBA00023136"/>
    </source>
</evidence>
<keyword evidence="2" id="KW-0472">Membrane</keyword>
<dbReference type="Gramene" id="HORVU.MOREX.r2.6HG0526650.1">
    <property type="protein sequence ID" value="HORVU.MOREX.r2.6HG0526650.1"/>
    <property type="gene ID" value="HORVU.MOREX.r2.6HG0526650"/>
</dbReference>
<accession>A0A8I6Y6Z4</accession>